<dbReference type="GO" id="GO:0005509">
    <property type="term" value="F:calcium ion binding"/>
    <property type="evidence" value="ECO:0007669"/>
    <property type="project" value="InterPro"/>
</dbReference>
<evidence type="ECO:0000256" key="4">
    <source>
        <dbReference type="ARBA" id="ARBA00022824"/>
    </source>
</evidence>
<evidence type="ECO:0000256" key="10">
    <source>
        <dbReference type="SAM" id="MobiDB-lite"/>
    </source>
</evidence>
<reference evidence="11" key="1">
    <citation type="journal article" date="2021" name="Genome Biol. Evol.">
        <title>The assembled and annotated genome of the fairy-ring fungus Marasmius oreades.</title>
        <authorList>
            <person name="Hiltunen M."/>
            <person name="Ament-Velasquez S.L."/>
            <person name="Johannesson H."/>
        </authorList>
    </citation>
    <scope>NUCLEOTIDE SEQUENCE</scope>
    <source>
        <strain evidence="11">03SP1</strain>
    </source>
</reference>
<feature type="region of interest" description="Disordered" evidence="10">
    <location>
        <begin position="425"/>
        <end position="444"/>
    </location>
</feature>
<comment type="subcellular location">
    <subcellularLocation>
        <location evidence="1">Endoplasmic reticulum membrane</location>
        <topology evidence="1">Single-pass membrane protein</topology>
    </subcellularLocation>
</comment>
<evidence type="ECO:0000256" key="3">
    <source>
        <dbReference type="ARBA" id="ARBA00022692"/>
    </source>
</evidence>
<sequence length="548" mass="60330">MRSVALSVFAIAASGAFAQSESAKPEFKPTTVKAPFVEQFTDDWSERWTASEATKKTSTGGETFSYVGEWKVEEPLVSVINSDLGLVAKSKAAHHAISAPFSEPIDFKDKPLVVQYEVKYQKGGNCGGGYLKLLEDGFQSSGKEFSDTTPWVVMFGPDLTCPGTKVHFIFRHKNPKTGEVEEKHLKLPPRPTIEKLTNLYTLILHPDNTYEVFFNGESEKAGSLLEDFEPPVNPPKEIDDPEDKKPETWVDTKKIADPEAKKPDDWDEDAPYEILDEEAQKPEGWLDDEPMTIPDPDAQKPEEWDDEEDGDWIAPTVSNPKCAEAPGCGEWKRPFKANPAYKGKWYAPMIDNPEYKGEWAPAKIANPNYFEDLTPVKSLAKIGGVGIELWTMTEDILFDNLYVGHSLDDAKALAAETFEVKKPLESAAAKTSTDDDDSDEEASSFKDDPVAFIREKVFSFIDLAKLDPVLAFKTHPETGGALAVALLTIFGMLGAVTGLVGGQQTPVTKSSKKTDAPTPDDKKTETTPVAPAGGDKKEESNLKKRTGK</sequence>
<feature type="chain" id="PRO_5040544432" description="Calnexin" evidence="9">
    <location>
        <begin position="19"/>
        <end position="548"/>
    </location>
</feature>
<comment type="caution">
    <text evidence="11">The sequence shown here is derived from an EMBL/GenBank/DDBJ whole genome shotgun (WGS) entry which is preliminary data.</text>
</comment>
<dbReference type="RefSeq" id="XP_043016339.1">
    <property type="nucleotide sequence ID" value="XM_043147626.1"/>
</dbReference>
<evidence type="ECO:0000256" key="8">
    <source>
        <dbReference type="ARBA" id="ARBA00040224"/>
    </source>
</evidence>
<dbReference type="PANTHER" id="PTHR11073:SF1">
    <property type="entry name" value="CALNEXIN 14D-RELATED"/>
    <property type="match status" value="1"/>
</dbReference>
<dbReference type="OrthoDB" id="1938156at2759"/>
<dbReference type="Proteomes" id="UP001049176">
    <property type="component" value="Chromosome 1"/>
</dbReference>
<feature type="compositionally biased region" description="Basic and acidic residues" evidence="10">
    <location>
        <begin position="512"/>
        <end position="525"/>
    </location>
</feature>
<keyword evidence="4 9" id="KW-0256">Endoplasmic reticulum</keyword>
<evidence type="ECO:0000313" key="11">
    <source>
        <dbReference type="EMBL" id="KAG7099869.1"/>
    </source>
</evidence>
<dbReference type="FunFam" id="2.10.250.10:FF:000001">
    <property type="entry name" value="Calnexin homolog"/>
    <property type="match status" value="1"/>
</dbReference>
<dbReference type="GO" id="GO:0051082">
    <property type="term" value="F:unfolded protein binding"/>
    <property type="evidence" value="ECO:0007669"/>
    <property type="project" value="InterPro"/>
</dbReference>
<dbReference type="EMBL" id="CM032181">
    <property type="protein sequence ID" value="KAG7099869.1"/>
    <property type="molecule type" value="Genomic_DNA"/>
</dbReference>
<dbReference type="InterPro" id="IPR009033">
    <property type="entry name" value="Calreticulin/calnexin_P_dom_sf"/>
</dbReference>
<dbReference type="InterPro" id="IPR013320">
    <property type="entry name" value="ConA-like_dom_sf"/>
</dbReference>
<evidence type="ECO:0000256" key="7">
    <source>
        <dbReference type="ARBA" id="ARBA00023186"/>
    </source>
</evidence>
<feature type="region of interest" description="Disordered" evidence="10">
    <location>
        <begin position="501"/>
        <end position="548"/>
    </location>
</feature>
<protein>
    <recommendedName>
        <fullName evidence="8">Calnexin</fullName>
    </recommendedName>
</protein>
<dbReference type="Pfam" id="PF00262">
    <property type="entry name" value="Calreticulin"/>
    <property type="match status" value="1"/>
</dbReference>
<dbReference type="SUPFAM" id="SSF63887">
    <property type="entry name" value="P-domain of calnexin/calreticulin"/>
    <property type="match status" value="1"/>
</dbReference>
<evidence type="ECO:0000256" key="5">
    <source>
        <dbReference type="ARBA" id="ARBA00022989"/>
    </source>
</evidence>
<dbReference type="SUPFAM" id="SSF49899">
    <property type="entry name" value="Concanavalin A-like lectins/glucanases"/>
    <property type="match status" value="1"/>
</dbReference>
<gene>
    <name evidence="11" type="ORF">E1B28_001672</name>
</gene>
<keyword evidence="12" id="KW-1185">Reference proteome</keyword>
<dbReference type="PANTHER" id="PTHR11073">
    <property type="entry name" value="CALRETICULIN AND CALNEXIN"/>
    <property type="match status" value="1"/>
</dbReference>
<accession>A0A9P8AFN8</accession>
<dbReference type="InterPro" id="IPR001580">
    <property type="entry name" value="Calret/calnex"/>
</dbReference>
<feature type="compositionally biased region" description="Basic and acidic residues" evidence="10">
    <location>
        <begin position="236"/>
        <end position="264"/>
    </location>
</feature>
<keyword evidence="6 9" id="KW-0472">Membrane</keyword>
<name>A0A9P8AFN8_9AGAR</name>
<evidence type="ECO:0000313" key="12">
    <source>
        <dbReference type="Proteomes" id="UP001049176"/>
    </source>
</evidence>
<evidence type="ECO:0000256" key="2">
    <source>
        <dbReference type="ARBA" id="ARBA00010983"/>
    </source>
</evidence>
<dbReference type="Gene3D" id="2.60.120.200">
    <property type="match status" value="1"/>
</dbReference>
<keyword evidence="9" id="KW-0732">Signal</keyword>
<proteinExistence type="inferred from homology"/>
<dbReference type="PRINTS" id="PR00626">
    <property type="entry name" value="CALRETICULIN"/>
</dbReference>
<evidence type="ECO:0000256" key="6">
    <source>
        <dbReference type="ARBA" id="ARBA00023136"/>
    </source>
</evidence>
<organism evidence="11 12">
    <name type="scientific">Marasmius oreades</name>
    <name type="common">fairy-ring Marasmius</name>
    <dbReference type="NCBI Taxonomy" id="181124"/>
    <lineage>
        <taxon>Eukaryota</taxon>
        <taxon>Fungi</taxon>
        <taxon>Dikarya</taxon>
        <taxon>Basidiomycota</taxon>
        <taxon>Agaricomycotina</taxon>
        <taxon>Agaricomycetes</taxon>
        <taxon>Agaricomycetidae</taxon>
        <taxon>Agaricales</taxon>
        <taxon>Marasmiineae</taxon>
        <taxon>Marasmiaceae</taxon>
        <taxon>Marasmius</taxon>
    </lineage>
</organism>
<feature type="compositionally biased region" description="Acidic residues" evidence="10">
    <location>
        <begin position="265"/>
        <end position="277"/>
    </location>
</feature>
<dbReference type="FunFam" id="2.60.120.200:FF:000011">
    <property type="entry name" value="Probable calnexin"/>
    <property type="match status" value="1"/>
</dbReference>
<dbReference type="GO" id="GO:0036503">
    <property type="term" value="P:ERAD pathway"/>
    <property type="evidence" value="ECO:0007669"/>
    <property type="project" value="TreeGrafter"/>
</dbReference>
<keyword evidence="5 9" id="KW-1133">Transmembrane helix</keyword>
<keyword evidence="7 9" id="KW-0143">Chaperone</keyword>
<dbReference type="AlphaFoldDB" id="A0A9P8AFN8"/>
<comment type="similarity">
    <text evidence="2 9">Belongs to the calreticulin family.</text>
</comment>
<dbReference type="InterPro" id="IPR018124">
    <property type="entry name" value="Calret/calnex_CS"/>
</dbReference>
<evidence type="ECO:0000256" key="1">
    <source>
        <dbReference type="ARBA" id="ARBA00004389"/>
    </source>
</evidence>
<dbReference type="GO" id="GO:0005789">
    <property type="term" value="C:endoplasmic reticulum membrane"/>
    <property type="evidence" value="ECO:0007669"/>
    <property type="project" value="UniProtKB-SubCell"/>
</dbReference>
<dbReference type="GeneID" id="66070748"/>
<keyword evidence="3 9" id="KW-0812">Transmembrane</keyword>
<dbReference type="Gene3D" id="2.10.250.10">
    <property type="entry name" value="Calreticulin/calnexin, P domain"/>
    <property type="match status" value="1"/>
</dbReference>
<feature type="signal peptide" evidence="9">
    <location>
        <begin position="1"/>
        <end position="18"/>
    </location>
</feature>
<feature type="transmembrane region" description="Helical" evidence="9">
    <location>
        <begin position="480"/>
        <end position="502"/>
    </location>
</feature>
<feature type="region of interest" description="Disordered" evidence="10">
    <location>
        <begin position="225"/>
        <end position="309"/>
    </location>
</feature>
<dbReference type="KEGG" id="more:E1B28_001672"/>
<evidence type="ECO:0000256" key="9">
    <source>
        <dbReference type="RuleBase" id="RU362126"/>
    </source>
</evidence>
<dbReference type="PROSITE" id="PS00803">
    <property type="entry name" value="CALRETICULIN_1"/>
    <property type="match status" value="1"/>
</dbReference>
<dbReference type="GO" id="GO:0006457">
    <property type="term" value="P:protein folding"/>
    <property type="evidence" value="ECO:0007669"/>
    <property type="project" value="InterPro"/>
</dbReference>